<dbReference type="EMBL" id="JAMZEJ010000009">
    <property type="protein sequence ID" value="MCQ8242032.1"/>
    <property type="molecule type" value="Genomic_DNA"/>
</dbReference>
<dbReference type="RefSeq" id="WP_422920787.1">
    <property type="nucleotide sequence ID" value="NZ_JAMZEJ010000009.1"/>
</dbReference>
<accession>A0ABT1W0A0</accession>
<reference evidence="1 2" key="1">
    <citation type="submission" date="2022-06" db="EMBL/GenBank/DDBJ databases">
        <title>Rhizosaccharibacter gen. nov. sp. nov. KSS12, endophytic bacteria isolated from sugarcane.</title>
        <authorList>
            <person name="Pitiwittayakul N."/>
        </authorList>
    </citation>
    <scope>NUCLEOTIDE SEQUENCE [LARGE SCALE GENOMIC DNA]</scope>
    <source>
        <strain evidence="1 2">KSS12</strain>
    </source>
</reference>
<name>A0ABT1W0A0_9PROT</name>
<keyword evidence="2" id="KW-1185">Reference proteome</keyword>
<gene>
    <name evidence="1" type="ORF">NFI88_14420</name>
</gene>
<proteinExistence type="predicted"/>
<evidence type="ECO:0000313" key="1">
    <source>
        <dbReference type="EMBL" id="MCQ8242032.1"/>
    </source>
</evidence>
<dbReference type="Proteomes" id="UP001524547">
    <property type="component" value="Unassembled WGS sequence"/>
</dbReference>
<dbReference type="Pfam" id="PF13704">
    <property type="entry name" value="Glyco_tranf_2_4"/>
    <property type="match status" value="1"/>
</dbReference>
<organism evidence="1 2">
    <name type="scientific">Rhizosaccharibacter radicis</name>
    <dbReference type="NCBI Taxonomy" id="2782605"/>
    <lineage>
        <taxon>Bacteria</taxon>
        <taxon>Pseudomonadati</taxon>
        <taxon>Pseudomonadota</taxon>
        <taxon>Alphaproteobacteria</taxon>
        <taxon>Acetobacterales</taxon>
        <taxon>Acetobacteraceae</taxon>
        <taxon>Rhizosaccharibacter</taxon>
    </lineage>
</organism>
<comment type="caution">
    <text evidence="1">The sequence shown here is derived from an EMBL/GenBank/DDBJ whole genome shotgun (WGS) entry which is preliminary data.</text>
</comment>
<sequence>MARVRAVMMQRDEDALLEPWLRWHGALFGPRNLVVLDNGSRLPAVLDILRAAEADGVSVIRGHDSPRDFLDKGLHAEAVIRRFDADGDYDFALPLDCDEFLAVFTPDGLSCEPDDVHAALDALRPVRSALGIEMSLTNVPGRPGWFVADTLEKGFLPACSVLDVDHGFHRPRSRLAEGTRWTPLCFLHFHNKPFEVLREHARRKLDGLVDVDDQDALRRYDGINNHLVPYFMLTPEQFAAIPERLLRARLPAFDRRAQALGIEQMLDWPLRPAEWSMQWALSGPPEADGLLVQSPGAAPVRFDPAAYLDRYPDVAAAAAMPLQHFLRHGWREGRSPGG</sequence>
<protein>
    <submittedName>
        <fullName evidence="1">Glycosyltransferase family 2 protein</fullName>
    </submittedName>
</protein>
<evidence type="ECO:0000313" key="2">
    <source>
        <dbReference type="Proteomes" id="UP001524547"/>
    </source>
</evidence>